<dbReference type="GO" id="GO:0031390">
    <property type="term" value="C:Ctf18 RFC-like complex"/>
    <property type="evidence" value="ECO:0007669"/>
    <property type="project" value="InterPro"/>
</dbReference>
<dbReference type="OrthoDB" id="5199543at2759"/>
<protein>
    <recommendedName>
        <fullName evidence="2">Sister chromatid cohesion protein DCC1</fullName>
    </recommendedName>
</protein>
<dbReference type="PANTHER" id="PTHR13395">
    <property type="entry name" value="SISTER CHROMATID COHESION PROTEIN DCC1-RELATED"/>
    <property type="match status" value="1"/>
</dbReference>
<dbReference type="GO" id="GO:0034088">
    <property type="term" value="P:maintenance of mitotic sister chromatid cohesion"/>
    <property type="evidence" value="ECO:0007669"/>
    <property type="project" value="TreeGrafter"/>
</dbReference>
<dbReference type="AlphaFoldDB" id="A0A5B7DVW2"/>
<evidence type="ECO:0000313" key="5">
    <source>
        <dbReference type="Proteomes" id="UP000324222"/>
    </source>
</evidence>
<evidence type="ECO:0000256" key="3">
    <source>
        <dbReference type="ARBA" id="ARBA00022705"/>
    </source>
</evidence>
<dbReference type="GO" id="GO:0006260">
    <property type="term" value="P:DNA replication"/>
    <property type="evidence" value="ECO:0007669"/>
    <property type="project" value="UniProtKB-KW"/>
</dbReference>
<dbReference type="PANTHER" id="PTHR13395:SF6">
    <property type="entry name" value="SISTER CHROMATID COHESION PROTEIN DCC1"/>
    <property type="match status" value="1"/>
</dbReference>
<keyword evidence="3" id="KW-0235">DNA replication</keyword>
<dbReference type="Pfam" id="PF09724">
    <property type="entry name" value="Dcc1"/>
    <property type="match status" value="1"/>
</dbReference>
<dbReference type="EMBL" id="VSRR010001402">
    <property type="protein sequence ID" value="MPC25004.1"/>
    <property type="molecule type" value="Genomic_DNA"/>
</dbReference>
<sequence length="155" mass="17844">MAQCLDYHLHPMHAEREEDGYSLHALNGDKVCRLYGEVLLRTARGMKLDEFNTMWKNSVPKGLITNLNQLNGLVLLDRSSPATVITYFPASELPLDIKSRLETLFDVQEKWTYDEIRPFLDDLADSKNPVSTLLMKHARGFTVDGTKYYSERYSK</sequence>
<gene>
    <name evidence="4" type="primary">dscc1</name>
    <name evidence="4" type="ORF">E2C01_018098</name>
</gene>
<dbReference type="GO" id="GO:0000775">
    <property type="term" value="C:chromosome, centromeric region"/>
    <property type="evidence" value="ECO:0007669"/>
    <property type="project" value="TreeGrafter"/>
</dbReference>
<dbReference type="InterPro" id="IPR019128">
    <property type="entry name" value="Dcc1"/>
</dbReference>
<organism evidence="4 5">
    <name type="scientific">Portunus trituberculatus</name>
    <name type="common">Swimming crab</name>
    <name type="synonym">Neptunus trituberculatus</name>
    <dbReference type="NCBI Taxonomy" id="210409"/>
    <lineage>
        <taxon>Eukaryota</taxon>
        <taxon>Metazoa</taxon>
        <taxon>Ecdysozoa</taxon>
        <taxon>Arthropoda</taxon>
        <taxon>Crustacea</taxon>
        <taxon>Multicrustacea</taxon>
        <taxon>Malacostraca</taxon>
        <taxon>Eumalacostraca</taxon>
        <taxon>Eucarida</taxon>
        <taxon>Decapoda</taxon>
        <taxon>Pleocyemata</taxon>
        <taxon>Brachyura</taxon>
        <taxon>Eubrachyura</taxon>
        <taxon>Portunoidea</taxon>
        <taxon>Portunidae</taxon>
        <taxon>Portuninae</taxon>
        <taxon>Portunus</taxon>
    </lineage>
</organism>
<accession>A0A5B7DVW2</accession>
<dbReference type="GO" id="GO:0000785">
    <property type="term" value="C:chromatin"/>
    <property type="evidence" value="ECO:0007669"/>
    <property type="project" value="TreeGrafter"/>
</dbReference>
<keyword evidence="5" id="KW-1185">Reference proteome</keyword>
<reference evidence="4 5" key="1">
    <citation type="submission" date="2019-05" db="EMBL/GenBank/DDBJ databases">
        <title>Another draft genome of Portunus trituberculatus and its Hox gene families provides insights of decapod evolution.</title>
        <authorList>
            <person name="Jeong J.-H."/>
            <person name="Song I."/>
            <person name="Kim S."/>
            <person name="Choi T."/>
            <person name="Kim D."/>
            <person name="Ryu S."/>
            <person name="Kim W."/>
        </authorList>
    </citation>
    <scope>NUCLEOTIDE SEQUENCE [LARGE SCALE GENOMIC DNA]</scope>
    <source>
        <tissue evidence="4">Muscle</tissue>
    </source>
</reference>
<evidence type="ECO:0000256" key="1">
    <source>
        <dbReference type="ARBA" id="ARBA00007017"/>
    </source>
</evidence>
<evidence type="ECO:0000256" key="2">
    <source>
        <dbReference type="ARBA" id="ARBA00017682"/>
    </source>
</evidence>
<comment type="caution">
    <text evidence="4">The sequence shown here is derived from an EMBL/GenBank/DDBJ whole genome shotgun (WGS) entry which is preliminary data.</text>
</comment>
<name>A0A5B7DVW2_PORTR</name>
<dbReference type="Proteomes" id="UP000324222">
    <property type="component" value="Unassembled WGS sequence"/>
</dbReference>
<evidence type="ECO:0000313" key="4">
    <source>
        <dbReference type="EMBL" id="MPC25004.1"/>
    </source>
</evidence>
<proteinExistence type="inferred from homology"/>
<comment type="similarity">
    <text evidence="1">Belongs to the DCC1 family.</text>
</comment>